<dbReference type="EMBL" id="SMBI01000006">
    <property type="protein sequence ID" value="TCU24104.1"/>
    <property type="molecule type" value="Genomic_DNA"/>
</dbReference>
<dbReference type="Gene3D" id="3.10.105.10">
    <property type="entry name" value="Dipeptide-binding Protein, Domain 3"/>
    <property type="match status" value="1"/>
</dbReference>
<dbReference type="GO" id="GO:0043190">
    <property type="term" value="C:ATP-binding cassette (ABC) transporter complex"/>
    <property type="evidence" value="ECO:0007669"/>
    <property type="project" value="InterPro"/>
</dbReference>
<name>A0AAX2QKK0_9HYPH</name>
<sequence length="559" mass="60458">MLSGVSVTFDTTRLAEEVKPFASPLRRCATGWFSQDGTAMDGMPLVWIWRRDFMKKIKGIGALSIGLACLLAPGSAIRADAASDKLTVVVTDEPKSLDPCDTDLSGNSRILHNNITEALVNLSPADGSVVPSLATGWRQVDELTWEFKLRDDVTFHDGKALDANAVVAALKRAQDPALACEVGLATLKGVKFNAEAVNPTTLLIKTDIVEPILPNKMSAVDIGSPATPNDGKSRSPAGTGPYKLAAWTPGQSVDLVAYDGYWGDKPAIKNATIIWRAESAVRAAMVATGEAQIAYEIAPQDGTTEQDHAFPNAETSLLRIDAEIPPLNDKRVREALNLAIDRDGLVGTIFHQDAQKAMQAVPPSVFGFNPDIPIWTYDPEKAKSLLAAAKADGVPVDKEIVIYGRIGIYPNSSESLEAVQAMLADAGFNARLEMLETSPWLKKLLKPWDKERQPSILQTQIDNTEGDAVFTLPNRFTTDGNQSTIADAKLDTLIADASKATGDERKKLFEEAFSYIAVDAVNIVPLFHMVTIARVAENVTYTPDVQAGNEIKLKSISYR</sequence>
<proteinExistence type="inferred from homology"/>
<dbReference type="InterPro" id="IPR030678">
    <property type="entry name" value="Peptide/Ni-bd"/>
</dbReference>
<comment type="similarity">
    <text evidence="2">Belongs to the bacterial solute-binding protein 5 family.</text>
</comment>
<dbReference type="InterPro" id="IPR000914">
    <property type="entry name" value="SBP_5_dom"/>
</dbReference>
<dbReference type="Proteomes" id="UP000295021">
    <property type="component" value="Unassembled WGS sequence"/>
</dbReference>
<comment type="caution">
    <text evidence="4">The sequence shown here is derived from an EMBL/GenBank/DDBJ whole genome shotgun (WGS) entry which is preliminary data.</text>
</comment>
<dbReference type="Gene3D" id="3.40.190.10">
    <property type="entry name" value="Periplasmic binding protein-like II"/>
    <property type="match status" value="1"/>
</dbReference>
<evidence type="ECO:0000313" key="5">
    <source>
        <dbReference type="Proteomes" id="UP000295021"/>
    </source>
</evidence>
<dbReference type="Pfam" id="PF00496">
    <property type="entry name" value="SBP_bac_5"/>
    <property type="match status" value="1"/>
</dbReference>
<organism evidence="4 5">
    <name type="scientific">Rhizobium laguerreae</name>
    <dbReference type="NCBI Taxonomy" id="1076926"/>
    <lineage>
        <taxon>Bacteria</taxon>
        <taxon>Pseudomonadati</taxon>
        <taxon>Pseudomonadota</taxon>
        <taxon>Alphaproteobacteria</taxon>
        <taxon>Hyphomicrobiales</taxon>
        <taxon>Rhizobiaceae</taxon>
        <taxon>Rhizobium/Agrobacterium group</taxon>
        <taxon>Rhizobium</taxon>
    </lineage>
</organism>
<gene>
    <name evidence="4" type="ORF">EV131_10692</name>
</gene>
<protein>
    <submittedName>
        <fullName evidence="4">Peptide/nickel transport system substrate-binding protein</fullName>
    </submittedName>
</protein>
<evidence type="ECO:0000259" key="3">
    <source>
        <dbReference type="Pfam" id="PF00496"/>
    </source>
</evidence>
<dbReference type="PANTHER" id="PTHR30290">
    <property type="entry name" value="PERIPLASMIC BINDING COMPONENT OF ABC TRANSPORTER"/>
    <property type="match status" value="1"/>
</dbReference>
<dbReference type="GO" id="GO:0030288">
    <property type="term" value="C:outer membrane-bounded periplasmic space"/>
    <property type="evidence" value="ECO:0007669"/>
    <property type="project" value="UniProtKB-ARBA"/>
</dbReference>
<evidence type="ECO:0000256" key="1">
    <source>
        <dbReference type="ARBA" id="ARBA00004418"/>
    </source>
</evidence>
<dbReference type="GO" id="GO:1904680">
    <property type="term" value="F:peptide transmembrane transporter activity"/>
    <property type="evidence" value="ECO:0007669"/>
    <property type="project" value="TreeGrafter"/>
</dbReference>
<dbReference type="SUPFAM" id="SSF53850">
    <property type="entry name" value="Periplasmic binding protein-like II"/>
    <property type="match status" value="1"/>
</dbReference>
<dbReference type="GO" id="GO:0015833">
    <property type="term" value="P:peptide transport"/>
    <property type="evidence" value="ECO:0007669"/>
    <property type="project" value="TreeGrafter"/>
</dbReference>
<evidence type="ECO:0000313" key="4">
    <source>
        <dbReference type="EMBL" id="TCU24104.1"/>
    </source>
</evidence>
<accession>A0AAX2QKK0</accession>
<reference evidence="4 5" key="1">
    <citation type="submission" date="2019-03" db="EMBL/GenBank/DDBJ databases">
        <title>Genomic Encyclopedia of Type Strains, Phase IV (KMG-V): Genome sequencing to study the core and pangenomes of soil and plant-associated prokaryotes.</title>
        <authorList>
            <person name="Whitman W."/>
        </authorList>
    </citation>
    <scope>NUCLEOTIDE SEQUENCE [LARGE SCALE GENOMIC DNA]</scope>
    <source>
        <strain evidence="4 5">FB403</strain>
    </source>
</reference>
<dbReference type="AlphaFoldDB" id="A0AAX2QKK0"/>
<comment type="subcellular location">
    <subcellularLocation>
        <location evidence="1">Periplasm</location>
    </subcellularLocation>
</comment>
<dbReference type="PIRSF" id="PIRSF002741">
    <property type="entry name" value="MppA"/>
    <property type="match status" value="1"/>
</dbReference>
<dbReference type="InterPro" id="IPR039424">
    <property type="entry name" value="SBP_5"/>
</dbReference>
<feature type="domain" description="Solute-binding protein family 5" evidence="3">
    <location>
        <begin position="129"/>
        <end position="446"/>
    </location>
</feature>
<evidence type="ECO:0000256" key="2">
    <source>
        <dbReference type="ARBA" id="ARBA00005695"/>
    </source>
</evidence>